<proteinExistence type="predicted"/>
<sequence>MKFCINVKTLTRSLYSGYGELLDIPLYLYRDNIGLGSLYQ</sequence>
<reference evidence="1 2" key="1">
    <citation type="journal article" date="2019" name="Genome Biol. Evol.">
        <title>Insights into the evolution of the New World diploid cottons (Gossypium, subgenus Houzingenia) based on genome sequencing.</title>
        <authorList>
            <person name="Grover C.E."/>
            <person name="Arick M.A. 2nd"/>
            <person name="Thrash A."/>
            <person name="Conover J.L."/>
            <person name="Sanders W.S."/>
            <person name="Peterson D.G."/>
            <person name="Frelichowski J.E."/>
            <person name="Scheffler J.A."/>
            <person name="Scheffler B.E."/>
            <person name="Wendel J.F."/>
        </authorList>
    </citation>
    <scope>NUCLEOTIDE SEQUENCE [LARGE SCALE GENOMIC DNA]</scope>
    <source>
        <strain evidence="1">0</strain>
        <tissue evidence="1">Leaf</tissue>
    </source>
</reference>
<protein>
    <submittedName>
        <fullName evidence="1">Uncharacterized protein</fullName>
    </submittedName>
</protein>
<accession>A0A7J9GBA4</accession>
<dbReference type="EMBL" id="JABFAD010000003">
    <property type="protein sequence ID" value="MBA0794095.1"/>
    <property type="molecule type" value="Genomic_DNA"/>
</dbReference>
<name>A0A7J9GBA4_9ROSI</name>
<organism evidence="1 2">
    <name type="scientific">Gossypium harknessii</name>
    <dbReference type="NCBI Taxonomy" id="34285"/>
    <lineage>
        <taxon>Eukaryota</taxon>
        <taxon>Viridiplantae</taxon>
        <taxon>Streptophyta</taxon>
        <taxon>Embryophyta</taxon>
        <taxon>Tracheophyta</taxon>
        <taxon>Spermatophyta</taxon>
        <taxon>Magnoliopsida</taxon>
        <taxon>eudicotyledons</taxon>
        <taxon>Gunneridae</taxon>
        <taxon>Pentapetalae</taxon>
        <taxon>rosids</taxon>
        <taxon>malvids</taxon>
        <taxon>Malvales</taxon>
        <taxon>Malvaceae</taxon>
        <taxon>Malvoideae</taxon>
        <taxon>Gossypium</taxon>
    </lineage>
</organism>
<gene>
    <name evidence="1" type="ORF">Gohar_018453</name>
</gene>
<dbReference type="OrthoDB" id="10416604at2759"/>
<dbReference type="AlphaFoldDB" id="A0A7J9GBA4"/>
<comment type="caution">
    <text evidence="1">The sequence shown here is derived from an EMBL/GenBank/DDBJ whole genome shotgun (WGS) entry which is preliminary data.</text>
</comment>
<dbReference type="Proteomes" id="UP000593560">
    <property type="component" value="Unassembled WGS sequence"/>
</dbReference>
<evidence type="ECO:0000313" key="1">
    <source>
        <dbReference type="EMBL" id="MBA0794095.1"/>
    </source>
</evidence>
<keyword evidence="2" id="KW-1185">Reference proteome</keyword>
<evidence type="ECO:0000313" key="2">
    <source>
        <dbReference type="Proteomes" id="UP000593560"/>
    </source>
</evidence>